<gene>
    <name evidence="7" type="ORF">KP79_PYT08349</name>
</gene>
<dbReference type="EMBL" id="NEDP02005036">
    <property type="protein sequence ID" value="OWF43643.1"/>
    <property type="molecule type" value="Genomic_DNA"/>
</dbReference>
<dbReference type="PRINTS" id="PR00821">
    <property type="entry name" value="TAGLIPASE"/>
</dbReference>
<evidence type="ECO:0000256" key="5">
    <source>
        <dbReference type="RuleBase" id="RU004262"/>
    </source>
</evidence>
<dbReference type="Proteomes" id="UP000242188">
    <property type="component" value="Unassembled WGS sequence"/>
</dbReference>
<comment type="subcellular location">
    <subcellularLocation>
        <location evidence="1">Secreted</location>
    </subcellularLocation>
</comment>
<evidence type="ECO:0000313" key="7">
    <source>
        <dbReference type="EMBL" id="OWF43643.1"/>
    </source>
</evidence>
<keyword evidence="3" id="KW-0964">Secreted</keyword>
<evidence type="ECO:0000256" key="2">
    <source>
        <dbReference type="ARBA" id="ARBA00010701"/>
    </source>
</evidence>
<dbReference type="PANTHER" id="PTHR11610">
    <property type="entry name" value="LIPASE"/>
    <property type="match status" value="1"/>
</dbReference>
<dbReference type="GO" id="GO:0004806">
    <property type="term" value="F:triacylglycerol lipase activity"/>
    <property type="evidence" value="ECO:0007669"/>
    <property type="project" value="InterPro"/>
</dbReference>
<dbReference type="Gene3D" id="3.40.50.1820">
    <property type="entry name" value="alpha/beta hydrolase"/>
    <property type="match status" value="1"/>
</dbReference>
<dbReference type="OrthoDB" id="199913at2759"/>
<dbReference type="InterPro" id="IPR029058">
    <property type="entry name" value="AB_hydrolase_fold"/>
</dbReference>
<evidence type="ECO:0000313" key="8">
    <source>
        <dbReference type="Proteomes" id="UP000242188"/>
    </source>
</evidence>
<comment type="caution">
    <text evidence="7">The sequence shown here is derived from an EMBL/GenBank/DDBJ whole genome shotgun (WGS) entry which is preliminary data.</text>
</comment>
<dbReference type="FunFam" id="3.40.50.1820:FF:000033">
    <property type="entry name" value="Pancreatic triacylglycerol lipase"/>
    <property type="match status" value="1"/>
</dbReference>
<dbReference type="InterPro" id="IPR033906">
    <property type="entry name" value="Lipase_N"/>
</dbReference>
<dbReference type="Pfam" id="PF00151">
    <property type="entry name" value="Lipase"/>
    <property type="match status" value="1"/>
</dbReference>
<evidence type="ECO:0000256" key="1">
    <source>
        <dbReference type="ARBA" id="ARBA00004613"/>
    </source>
</evidence>
<evidence type="ECO:0000256" key="3">
    <source>
        <dbReference type="ARBA" id="ARBA00022525"/>
    </source>
</evidence>
<proteinExistence type="inferred from homology"/>
<dbReference type="InterPro" id="IPR000734">
    <property type="entry name" value="TAG_lipase"/>
</dbReference>
<dbReference type="GO" id="GO:0016042">
    <property type="term" value="P:lipid catabolic process"/>
    <property type="evidence" value="ECO:0007669"/>
    <property type="project" value="TreeGrafter"/>
</dbReference>
<keyword evidence="8" id="KW-1185">Reference proteome</keyword>
<organism evidence="7 8">
    <name type="scientific">Mizuhopecten yessoensis</name>
    <name type="common">Japanese scallop</name>
    <name type="synonym">Patinopecten yessoensis</name>
    <dbReference type="NCBI Taxonomy" id="6573"/>
    <lineage>
        <taxon>Eukaryota</taxon>
        <taxon>Metazoa</taxon>
        <taxon>Spiralia</taxon>
        <taxon>Lophotrochozoa</taxon>
        <taxon>Mollusca</taxon>
        <taxon>Bivalvia</taxon>
        <taxon>Autobranchia</taxon>
        <taxon>Pteriomorphia</taxon>
        <taxon>Pectinida</taxon>
        <taxon>Pectinoidea</taxon>
        <taxon>Pectinidae</taxon>
        <taxon>Mizuhopecten</taxon>
    </lineage>
</organism>
<dbReference type="GO" id="GO:0005615">
    <property type="term" value="C:extracellular space"/>
    <property type="evidence" value="ECO:0007669"/>
    <property type="project" value="TreeGrafter"/>
</dbReference>
<dbReference type="CDD" id="cd00707">
    <property type="entry name" value="Pancreat_lipase_like"/>
    <property type="match status" value="1"/>
</dbReference>
<dbReference type="InterPro" id="IPR013818">
    <property type="entry name" value="Lipase"/>
</dbReference>
<feature type="domain" description="Lipase" evidence="6">
    <location>
        <begin position="28"/>
        <end position="356"/>
    </location>
</feature>
<protein>
    <submittedName>
        <fullName evidence="7">Inactive pancreatic lipase-related protein 1</fullName>
    </submittedName>
</protein>
<comment type="similarity">
    <text evidence="2 5">Belongs to the AB hydrolase superfamily. Lipase family.</text>
</comment>
<keyword evidence="4" id="KW-1015">Disulfide bond</keyword>
<dbReference type="AlphaFoldDB" id="A0A210Q4H9"/>
<sequence length="367" mass="40171">MTAACWQSLRIFQTKVQRSSPGFLFKTQVCYENVDCFSNHKPFDNSLEALPESPEEVDVTFTFFMRGGPANGVKFDYKDTNVNIIRTSGFTGNKPTKMIIHGYMSSAYEVWVHNMTNAFLSRGDFNVIAVDWKVGASKMYQQSVSNTRVVGALCAQLLARLRDTFNADMTKTHVTGHSLGAQTAGYIGNRIPGLGRITGLDPAGPLFEDYAPEVRLDPTDALYVDVIHTDAVPIHDAGFGMKSPCGHIDFYPNGLNEQPGCPPPVSTTLEQLLTMAFTNAFESVACSHERAEGLFTESLLQGPCKFTAHPCSSYDDYVAGRCPGCGSGPCPVMGYDSFLANRTGTFFLTTNGHSPYCREITAGFNNF</sequence>
<dbReference type="SUPFAM" id="SSF53474">
    <property type="entry name" value="alpha/beta-Hydrolases"/>
    <property type="match status" value="1"/>
</dbReference>
<accession>A0A210Q4H9</accession>
<dbReference type="InterPro" id="IPR002331">
    <property type="entry name" value="Lipase_panc"/>
</dbReference>
<dbReference type="ESTHER" id="mizye-a0a210q4h9">
    <property type="family name" value="Pancreatic_lipase"/>
</dbReference>
<name>A0A210Q4H9_MIZYE</name>
<evidence type="ECO:0000259" key="6">
    <source>
        <dbReference type="Pfam" id="PF00151"/>
    </source>
</evidence>
<dbReference type="PRINTS" id="PR00823">
    <property type="entry name" value="PANCLIPASE"/>
</dbReference>
<evidence type="ECO:0000256" key="4">
    <source>
        <dbReference type="ARBA" id="ARBA00023157"/>
    </source>
</evidence>
<reference evidence="7 8" key="1">
    <citation type="journal article" date="2017" name="Nat. Ecol. Evol.">
        <title>Scallop genome provides insights into evolution of bilaterian karyotype and development.</title>
        <authorList>
            <person name="Wang S."/>
            <person name="Zhang J."/>
            <person name="Jiao W."/>
            <person name="Li J."/>
            <person name="Xun X."/>
            <person name="Sun Y."/>
            <person name="Guo X."/>
            <person name="Huan P."/>
            <person name="Dong B."/>
            <person name="Zhang L."/>
            <person name="Hu X."/>
            <person name="Sun X."/>
            <person name="Wang J."/>
            <person name="Zhao C."/>
            <person name="Wang Y."/>
            <person name="Wang D."/>
            <person name="Huang X."/>
            <person name="Wang R."/>
            <person name="Lv J."/>
            <person name="Li Y."/>
            <person name="Zhang Z."/>
            <person name="Liu B."/>
            <person name="Lu W."/>
            <person name="Hui Y."/>
            <person name="Liang J."/>
            <person name="Zhou Z."/>
            <person name="Hou R."/>
            <person name="Li X."/>
            <person name="Liu Y."/>
            <person name="Li H."/>
            <person name="Ning X."/>
            <person name="Lin Y."/>
            <person name="Zhao L."/>
            <person name="Xing Q."/>
            <person name="Dou J."/>
            <person name="Li Y."/>
            <person name="Mao J."/>
            <person name="Guo H."/>
            <person name="Dou H."/>
            <person name="Li T."/>
            <person name="Mu C."/>
            <person name="Jiang W."/>
            <person name="Fu Q."/>
            <person name="Fu X."/>
            <person name="Miao Y."/>
            <person name="Liu J."/>
            <person name="Yu Q."/>
            <person name="Li R."/>
            <person name="Liao H."/>
            <person name="Li X."/>
            <person name="Kong Y."/>
            <person name="Jiang Z."/>
            <person name="Chourrout D."/>
            <person name="Li R."/>
            <person name="Bao Z."/>
        </authorList>
    </citation>
    <scope>NUCLEOTIDE SEQUENCE [LARGE SCALE GENOMIC DNA]</scope>
    <source>
        <strain evidence="7 8">PY_sf001</strain>
    </source>
</reference>